<sequence>MPSPETYLSGATHPWPAMSQEDVSADIKYVMEHSRNDGADASPSRQRKNTGLAHEIARADAASSLWSLLTEAEMLRMALQWGRRSSAAVGHGAGLSRRTCQSWSFPLTPSVSTVDEYLDVCRENKSRSYPMRAIQGDELPLDLTDVDVKQDTKDMKRDVITVNGVLYEGAHVGYDGIVSAVQFALPQRIINAESIARVIISIANRTNSGGLCFEKVAEVYQQPDVVIIGPCSSVAEPLDVVITSDESSGVWAMVRAHTQYAVYSDGDHHELLRVDADFLCRLAIDVDYNGEADFGRHMPVLQQAGTKQTLVPPGSPQGRNCLPVGSVGKQSKIDLPASSTTVAVESGSSTESGVEHRLRNDGLTVESYHLHVDLTSAINSESELIGQYQNREFEGECRMVTRHATSISRIRLNAAELSIAKSDVVLVSSDERVAILHTMIPRPELEEIEIQLSRPIPADSRCELRFQYSGRINSNSRGIYESEWAPRAVYRDGGGFDHEVLGNMPVQRTEGFTYSRVSSLSDDSEDSIVAHAEDIEAGTSISGETPCGKESFEGRRRKHDSVTDCGSHTDQMSTAAEYAVSESSESADGMPSMKRRKVLEELCAGVRTTFEPTPKMSSYLLAFAVGDFVQLSGKDTPGRDPRVSVWCRRSQASKGSFALEIASKCLVYYESELFHTKYPLPKCDLLAVTDHHFGAMENWGLITFREQDLLITEDSGSAEAIYRITVTVCHELAHMWFGNIVTIKWWNDIWLNEGFATWTSYAAASYIFPDSSFWAAFQTSMVDRAMQLDCLESSHPIQVTCLDGREAFDNFDAISYNKSAAVIHMLTTHIGMARFKERIHTYLDRHNYPYLLADVVDEDTVSIRQVAVGNNNMERQWIVGVGQQCAQPSLEGHQRDERRRLCTRPHSSIRITSLDPAMLSPLDLIGLIRDSTMAMTDGRLPPKEWYQLLLKFFSTGDIEDTVGIQLGNTLSHIFPILPRSREVPKSRFREAYGKFCRILVGRYCATSTRSPDSLRSSPSDSLSPHVTNGIAGRGLRVGSLRIMLDCQDPATIEECSRLFEQGGYSLPDSVPEDIHGWVYAGAVACPKEGVARARLLLEHYENRHPASIDRQQKTLAIIGEVADVDIQRDILSLLLPKQVVRPQDWRCVVESCTHNRSLGLGVVWEWLTTWWKQIQERFRSSGAMGIGSKLLVLVCENMSTEEDLARVLKFLRANPDPRMGRTTSQLIDRIKRNIALRASLEGSVAELETLVDEYTTKLDGWGAPL</sequence>
<feature type="binding site" evidence="9">
    <location>
        <position position="730"/>
    </location>
    <ligand>
        <name>Zn(2+)</name>
        <dbReference type="ChEBI" id="CHEBI:29105"/>
        <note>catalytic</note>
    </ligand>
</feature>
<dbReference type="PRINTS" id="PR00756">
    <property type="entry name" value="ALADIPTASE"/>
</dbReference>
<dbReference type="Proteomes" id="UP000541610">
    <property type="component" value="Unassembled WGS sequence"/>
</dbReference>
<evidence type="ECO:0000313" key="16">
    <source>
        <dbReference type="Proteomes" id="UP000541610"/>
    </source>
</evidence>
<evidence type="ECO:0000256" key="8">
    <source>
        <dbReference type="PIRSR" id="PIRSR634016-1"/>
    </source>
</evidence>
<protein>
    <submittedName>
        <fullName evidence="15">Uncharacterized protein</fullName>
    </submittedName>
</protein>
<evidence type="ECO:0000256" key="3">
    <source>
        <dbReference type="ARBA" id="ARBA00022670"/>
    </source>
</evidence>
<feature type="domain" description="Peptidase M1 membrane alanine aminopeptidase" evidence="12">
    <location>
        <begin position="657"/>
        <end position="848"/>
    </location>
</feature>
<dbReference type="Gene3D" id="2.60.40.1730">
    <property type="entry name" value="tricorn interacting facor f3 domain"/>
    <property type="match status" value="2"/>
</dbReference>
<dbReference type="GO" id="GO:0005615">
    <property type="term" value="C:extracellular space"/>
    <property type="evidence" value="ECO:0007669"/>
    <property type="project" value="TreeGrafter"/>
</dbReference>
<feature type="region of interest" description="Disordered" evidence="11">
    <location>
        <begin position="539"/>
        <end position="571"/>
    </location>
</feature>
<evidence type="ECO:0000259" key="13">
    <source>
        <dbReference type="Pfam" id="PF11838"/>
    </source>
</evidence>
<feature type="binding site" evidence="9">
    <location>
        <position position="753"/>
    </location>
    <ligand>
        <name>Zn(2+)</name>
        <dbReference type="ChEBI" id="CHEBI:29105"/>
        <note>catalytic</note>
    </ligand>
</feature>
<name>A0A7J6PF00_PEROL</name>
<reference evidence="15 16" key="1">
    <citation type="submission" date="2020-04" db="EMBL/GenBank/DDBJ databases">
        <title>Perkinsus olseni comparative genomics.</title>
        <authorList>
            <person name="Bogema D.R."/>
        </authorList>
    </citation>
    <scope>NUCLEOTIDE SEQUENCE [LARGE SCALE GENOMIC DNA]</scope>
    <source>
        <strain evidence="15">00978-12</strain>
    </source>
</reference>
<evidence type="ECO:0000256" key="4">
    <source>
        <dbReference type="ARBA" id="ARBA00022723"/>
    </source>
</evidence>
<comment type="similarity">
    <text evidence="1">Belongs to the peptidase M1 family.</text>
</comment>
<keyword evidence="6 9" id="KW-0862">Zinc</keyword>
<evidence type="ECO:0000256" key="7">
    <source>
        <dbReference type="ARBA" id="ARBA00023049"/>
    </source>
</evidence>
<evidence type="ECO:0000256" key="11">
    <source>
        <dbReference type="SAM" id="MobiDB-lite"/>
    </source>
</evidence>
<dbReference type="Pfam" id="PF01433">
    <property type="entry name" value="Peptidase_M1"/>
    <property type="match status" value="1"/>
</dbReference>
<dbReference type="Gene3D" id="1.10.390.10">
    <property type="entry name" value="Neutral Protease Domain 2"/>
    <property type="match status" value="1"/>
</dbReference>
<evidence type="ECO:0000313" key="15">
    <source>
        <dbReference type="EMBL" id="KAF4694705.1"/>
    </source>
</evidence>
<dbReference type="EMBL" id="JABANP010000029">
    <property type="protein sequence ID" value="KAF4694705.1"/>
    <property type="molecule type" value="Genomic_DNA"/>
</dbReference>
<keyword evidence="4 9" id="KW-0479">Metal-binding</keyword>
<dbReference type="FunFam" id="1.10.390.10:FF:000006">
    <property type="entry name" value="Puromycin-sensitive aminopeptidase"/>
    <property type="match status" value="1"/>
</dbReference>
<evidence type="ECO:0000259" key="14">
    <source>
        <dbReference type="Pfam" id="PF17900"/>
    </source>
</evidence>
<keyword evidence="7" id="KW-0482">Metalloprotease</keyword>
<feature type="active site" description="Proton acceptor" evidence="8">
    <location>
        <position position="731"/>
    </location>
</feature>
<proteinExistence type="inferred from homology"/>
<feature type="site" description="Transition state stabilizer" evidence="10">
    <location>
        <position position="816"/>
    </location>
</feature>
<dbReference type="AlphaFoldDB" id="A0A7J6PF00"/>
<keyword evidence="5" id="KW-0378">Hydrolase</keyword>
<dbReference type="InterPro" id="IPR042097">
    <property type="entry name" value="Aminopeptidase_N-like_N_sf"/>
</dbReference>
<keyword evidence="2" id="KW-0031">Aminopeptidase</keyword>
<dbReference type="GO" id="GO:0043171">
    <property type="term" value="P:peptide catabolic process"/>
    <property type="evidence" value="ECO:0007669"/>
    <property type="project" value="TreeGrafter"/>
</dbReference>
<organism evidence="15 16">
    <name type="scientific">Perkinsus olseni</name>
    <name type="common">Perkinsus atlanticus</name>
    <dbReference type="NCBI Taxonomy" id="32597"/>
    <lineage>
        <taxon>Eukaryota</taxon>
        <taxon>Sar</taxon>
        <taxon>Alveolata</taxon>
        <taxon>Perkinsozoa</taxon>
        <taxon>Perkinsea</taxon>
        <taxon>Perkinsida</taxon>
        <taxon>Perkinsidae</taxon>
        <taxon>Perkinsus</taxon>
    </lineage>
</organism>
<evidence type="ECO:0000256" key="6">
    <source>
        <dbReference type="ARBA" id="ARBA00022833"/>
    </source>
</evidence>
<feature type="binding site" evidence="9">
    <location>
        <position position="734"/>
    </location>
    <ligand>
        <name>Zn(2+)</name>
        <dbReference type="ChEBI" id="CHEBI:29105"/>
        <note>catalytic</note>
    </ligand>
</feature>
<dbReference type="Pfam" id="PF17900">
    <property type="entry name" value="Peptidase_M1_N"/>
    <property type="match status" value="1"/>
</dbReference>
<evidence type="ECO:0000256" key="1">
    <source>
        <dbReference type="ARBA" id="ARBA00010136"/>
    </source>
</evidence>
<dbReference type="InterPro" id="IPR014782">
    <property type="entry name" value="Peptidase_M1_dom"/>
</dbReference>
<evidence type="ECO:0000256" key="2">
    <source>
        <dbReference type="ARBA" id="ARBA00022438"/>
    </source>
</evidence>
<dbReference type="InterPro" id="IPR001930">
    <property type="entry name" value="Peptidase_M1"/>
</dbReference>
<dbReference type="GO" id="GO:0016020">
    <property type="term" value="C:membrane"/>
    <property type="evidence" value="ECO:0007669"/>
    <property type="project" value="TreeGrafter"/>
</dbReference>
<feature type="domain" description="ERAP1-like C-terminal" evidence="13">
    <location>
        <begin position="914"/>
        <end position="1232"/>
    </location>
</feature>
<comment type="cofactor">
    <cofactor evidence="9">
        <name>Zn(2+)</name>
        <dbReference type="ChEBI" id="CHEBI:29105"/>
    </cofactor>
    <text evidence="9">Binds 1 zinc ion per subunit.</text>
</comment>
<feature type="domain" description="Aminopeptidase N-like N-terminal" evidence="14">
    <location>
        <begin position="370"/>
        <end position="484"/>
    </location>
</feature>
<dbReference type="InterPro" id="IPR034016">
    <property type="entry name" value="M1_APN-typ"/>
</dbReference>
<dbReference type="GO" id="GO:0070006">
    <property type="term" value="F:metalloaminopeptidase activity"/>
    <property type="evidence" value="ECO:0007669"/>
    <property type="project" value="TreeGrafter"/>
</dbReference>
<comment type="caution">
    <text evidence="15">The sequence shown here is derived from an EMBL/GenBank/DDBJ whole genome shotgun (WGS) entry which is preliminary data.</text>
</comment>
<dbReference type="InterPro" id="IPR050344">
    <property type="entry name" value="Peptidase_M1_aminopeptidases"/>
</dbReference>
<gene>
    <name evidence="15" type="ORF">FOZ60_007220</name>
</gene>
<dbReference type="OrthoDB" id="10031169at2759"/>
<dbReference type="PANTHER" id="PTHR11533">
    <property type="entry name" value="PROTEASE M1 ZINC METALLOPROTEASE"/>
    <property type="match status" value="1"/>
</dbReference>
<evidence type="ECO:0000256" key="9">
    <source>
        <dbReference type="PIRSR" id="PIRSR634016-3"/>
    </source>
</evidence>
<dbReference type="Pfam" id="PF11838">
    <property type="entry name" value="ERAP1_C"/>
    <property type="match status" value="1"/>
</dbReference>
<dbReference type="SUPFAM" id="SSF63737">
    <property type="entry name" value="Leukotriene A4 hydrolase N-terminal domain"/>
    <property type="match status" value="1"/>
</dbReference>
<evidence type="ECO:0000256" key="5">
    <source>
        <dbReference type="ARBA" id="ARBA00022801"/>
    </source>
</evidence>
<keyword evidence="3" id="KW-0645">Protease</keyword>
<dbReference type="InterPro" id="IPR045357">
    <property type="entry name" value="Aminopeptidase_N-like_N"/>
</dbReference>
<dbReference type="InterPro" id="IPR024571">
    <property type="entry name" value="ERAP1-like_C_dom"/>
</dbReference>
<dbReference type="PANTHER" id="PTHR11533:SF299">
    <property type="entry name" value="AMINOPEPTIDASE"/>
    <property type="match status" value="1"/>
</dbReference>
<evidence type="ECO:0000259" key="12">
    <source>
        <dbReference type="Pfam" id="PF01433"/>
    </source>
</evidence>
<accession>A0A7J6PF00</accession>
<dbReference type="InterPro" id="IPR027268">
    <property type="entry name" value="Peptidase_M4/M1_CTD_sf"/>
</dbReference>
<dbReference type="GO" id="GO:0042277">
    <property type="term" value="F:peptide binding"/>
    <property type="evidence" value="ECO:0007669"/>
    <property type="project" value="TreeGrafter"/>
</dbReference>
<dbReference type="GO" id="GO:0006508">
    <property type="term" value="P:proteolysis"/>
    <property type="evidence" value="ECO:0007669"/>
    <property type="project" value="UniProtKB-KW"/>
</dbReference>
<dbReference type="GO" id="GO:0005737">
    <property type="term" value="C:cytoplasm"/>
    <property type="evidence" value="ECO:0007669"/>
    <property type="project" value="TreeGrafter"/>
</dbReference>
<dbReference type="GO" id="GO:0008270">
    <property type="term" value="F:zinc ion binding"/>
    <property type="evidence" value="ECO:0007669"/>
    <property type="project" value="InterPro"/>
</dbReference>
<dbReference type="Gene3D" id="1.25.50.20">
    <property type="match status" value="1"/>
</dbReference>
<dbReference type="CDD" id="cd09601">
    <property type="entry name" value="M1_APN-Q_like"/>
    <property type="match status" value="1"/>
</dbReference>
<dbReference type="SUPFAM" id="SSF55486">
    <property type="entry name" value="Metalloproteases ('zincins'), catalytic domain"/>
    <property type="match status" value="1"/>
</dbReference>
<evidence type="ECO:0000256" key="10">
    <source>
        <dbReference type="PIRSR" id="PIRSR634016-4"/>
    </source>
</evidence>